<reference evidence="2 5" key="3">
    <citation type="journal article" date="2019" name="Nat. Med.">
        <title>A library of human gut bacterial isolates paired with longitudinal multiomics data enables mechanistic microbiome research.</title>
        <authorList>
            <person name="Poyet M."/>
            <person name="Groussin M."/>
            <person name="Gibbons S.M."/>
            <person name="Avila-Pacheco J."/>
            <person name="Jiang X."/>
            <person name="Kearney S.M."/>
            <person name="Perrotta A.R."/>
            <person name="Berdy B."/>
            <person name="Zhao S."/>
            <person name="Lieberman T.D."/>
            <person name="Swanson P.K."/>
            <person name="Smith M."/>
            <person name="Roesemann S."/>
            <person name="Alexander J.E."/>
            <person name="Rich S.A."/>
            <person name="Livny J."/>
            <person name="Vlamakis H."/>
            <person name="Clish C."/>
            <person name="Bullock K."/>
            <person name="Deik A."/>
            <person name="Scott J."/>
            <person name="Pierce K.A."/>
            <person name="Xavier R.J."/>
            <person name="Alm E.J."/>
        </authorList>
    </citation>
    <scope>NUCLEOTIDE SEQUENCE [LARGE SCALE GENOMIC DNA]</scope>
    <source>
        <strain evidence="2 5">BIOML-A2</strain>
    </source>
</reference>
<evidence type="ECO:0000256" key="1">
    <source>
        <dbReference type="SAM" id="Phobius"/>
    </source>
</evidence>
<feature type="transmembrane region" description="Helical" evidence="1">
    <location>
        <begin position="12"/>
        <end position="34"/>
    </location>
</feature>
<accession>A0AAQ1MEM7</accession>
<evidence type="ECO:0000313" key="3">
    <source>
        <dbReference type="EMBL" id="SHG18341.1"/>
    </source>
</evidence>
<dbReference type="EMBL" id="WWVX01000008">
    <property type="protein sequence ID" value="MZL70314.1"/>
    <property type="molecule type" value="Genomic_DNA"/>
</dbReference>
<dbReference type="AlphaFoldDB" id="A0AAQ1MEM7"/>
<sequence length="267" mass="28597">MLGKLIKYEFKATGRLLLPVYGALLLMGGVVNLGLTLQGKLPVLKFAQGVLIFAYVALMVAAFALSFFVVISRFYKNLICDEGYLMFTLPVKAGTHLLAKTVVSTVWSVGTCLAAVGSLLLMGAGHGIISQLPDVLRAANVAMKGELGMGMSELLLWTLFTVLVSLVVTNLMCYLSISIGQFGRGHRILTSVGAYLVLNVVIQSISTVALLVACLFTGLDFFGDVPLGQMAGFLRMVFALSIGLNVFFGGCFYAGSNFILSRKLNLE</sequence>
<dbReference type="EMBL" id="FQVY01000002">
    <property type="protein sequence ID" value="SHG18341.1"/>
    <property type="molecule type" value="Genomic_DNA"/>
</dbReference>
<feature type="transmembrane region" description="Helical" evidence="1">
    <location>
        <begin position="46"/>
        <end position="71"/>
    </location>
</feature>
<evidence type="ECO:0000313" key="4">
    <source>
        <dbReference type="Proteomes" id="UP000184089"/>
    </source>
</evidence>
<protein>
    <submittedName>
        <fullName evidence="3">Uncharacterized protein</fullName>
    </submittedName>
</protein>
<keyword evidence="1" id="KW-0472">Membrane</keyword>
<dbReference type="RefSeq" id="WP_021660683.1">
    <property type="nucleotide sequence ID" value="NZ_FQVY01000002.1"/>
</dbReference>
<comment type="caution">
    <text evidence="3">The sequence shown here is derived from an EMBL/GenBank/DDBJ whole genome shotgun (WGS) entry which is preliminary data.</text>
</comment>
<feature type="transmembrane region" description="Helical" evidence="1">
    <location>
        <begin position="238"/>
        <end position="260"/>
    </location>
</feature>
<reference evidence="4" key="1">
    <citation type="submission" date="2016-11" db="EMBL/GenBank/DDBJ databases">
        <authorList>
            <person name="Jaros S."/>
            <person name="Januszkiewicz K."/>
            <person name="Wedrychowicz H."/>
        </authorList>
    </citation>
    <scope>NUCLEOTIDE SEQUENCE [LARGE SCALE GENOMIC DNA]</scope>
    <source>
        <strain evidence="4">DSM 4029</strain>
    </source>
</reference>
<dbReference type="Proteomes" id="UP000474718">
    <property type="component" value="Unassembled WGS sequence"/>
</dbReference>
<gene>
    <name evidence="2" type="ORF">GT747_11175</name>
    <name evidence="3" type="ORF">SAMN05444424_1780</name>
</gene>
<dbReference type="Proteomes" id="UP000184089">
    <property type="component" value="Unassembled WGS sequence"/>
</dbReference>
<feature type="transmembrane region" description="Helical" evidence="1">
    <location>
        <begin position="196"/>
        <end position="218"/>
    </location>
</feature>
<name>A0AAQ1MEM7_9FIRM</name>
<organism evidence="3 4">
    <name type="scientific">Bittarella massiliensis</name>
    <name type="common">ex Durand et al. 2017</name>
    <dbReference type="NCBI Taxonomy" id="1720313"/>
    <lineage>
        <taxon>Bacteria</taxon>
        <taxon>Bacillati</taxon>
        <taxon>Bacillota</taxon>
        <taxon>Clostridia</taxon>
        <taxon>Eubacteriales</taxon>
        <taxon>Oscillospiraceae</taxon>
        <taxon>Bittarella (ex Durand et al. 2017)</taxon>
    </lineage>
</organism>
<keyword evidence="1" id="KW-0812">Transmembrane</keyword>
<feature type="transmembrane region" description="Helical" evidence="1">
    <location>
        <begin position="106"/>
        <end position="129"/>
    </location>
</feature>
<keyword evidence="5" id="KW-1185">Reference proteome</keyword>
<keyword evidence="1" id="KW-1133">Transmembrane helix</keyword>
<evidence type="ECO:0000313" key="5">
    <source>
        <dbReference type="Proteomes" id="UP000474718"/>
    </source>
</evidence>
<reference evidence="3" key="2">
    <citation type="submission" date="2016-11" db="EMBL/GenBank/DDBJ databases">
        <authorList>
            <person name="Varghese N."/>
            <person name="Submissions S."/>
        </authorList>
    </citation>
    <scope>NUCLEOTIDE SEQUENCE</scope>
    <source>
        <strain evidence="3">DSM 4029</strain>
    </source>
</reference>
<feature type="transmembrane region" description="Helical" evidence="1">
    <location>
        <begin position="154"/>
        <end position="175"/>
    </location>
</feature>
<proteinExistence type="predicted"/>
<evidence type="ECO:0000313" key="2">
    <source>
        <dbReference type="EMBL" id="MZL70314.1"/>
    </source>
</evidence>